<keyword evidence="1" id="KW-0175">Coiled coil</keyword>
<feature type="domain" description="Rad50/SbcC-type AAA" evidence="2">
    <location>
        <begin position="5"/>
        <end position="213"/>
    </location>
</feature>
<reference evidence="3" key="1">
    <citation type="submission" date="2013-04" db="EMBL/GenBank/DDBJ databases">
        <title>Comparative Genomics of Relapsing Fever Spirochetes.</title>
        <authorList>
            <person name="Schwan T.G."/>
            <person name="Raffel S.J."/>
            <person name="Porcella S.F."/>
            <person name="Martens C.A."/>
            <person name="Bruno D.P."/>
            <person name="Ricklefs S.M."/>
            <person name="Barbian K.B."/>
        </authorList>
    </citation>
    <scope>NUCLEOTIDE SEQUENCE [LARGE SCALE GENOMIC DNA]</scope>
    <source>
        <strain evidence="3">Co53</strain>
    </source>
</reference>
<dbReference type="eggNOG" id="COG0419">
    <property type="taxonomic scope" value="Bacteria"/>
</dbReference>
<keyword evidence="3" id="KW-0540">Nuclease</keyword>
<dbReference type="GO" id="GO:0006302">
    <property type="term" value="P:double-strand break repair"/>
    <property type="evidence" value="ECO:0007669"/>
    <property type="project" value="InterPro"/>
</dbReference>
<dbReference type="AlphaFoldDB" id="W5SWH0"/>
<dbReference type="InterPro" id="IPR038729">
    <property type="entry name" value="Rad50/SbcC_AAA"/>
</dbReference>
<feature type="coiled-coil region" evidence="1">
    <location>
        <begin position="463"/>
        <end position="524"/>
    </location>
</feature>
<dbReference type="PATRIC" id="fig|1313292.3.peg.903"/>
<keyword evidence="4" id="KW-1185">Reference proteome</keyword>
<protein>
    <submittedName>
        <fullName evidence="3">Exonuclease sbcC</fullName>
        <ecNumber evidence="3">3.1.11.-</ecNumber>
    </submittedName>
</protein>
<dbReference type="PANTHER" id="PTHR32114">
    <property type="entry name" value="ABC TRANSPORTER ABCH.3"/>
    <property type="match status" value="1"/>
</dbReference>
<dbReference type="Proteomes" id="UP000019330">
    <property type="component" value="Chromosome"/>
</dbReference>
<evidence type="ECO:0000259" key="2">
    <source>
        <dbReference type="Pfam" id="PF13476"/>
    </source>
</evidence>
<dbReference type="GO" id="GO:0004527">
    <property type="term" value="F:exonuclease activity"/>
    <property type="evidence" value="ECO:0007669"/>
    <property type="project" value="UniProtKB-KW"/>
</dbReference>
<evidence type="ECO:0000313" key="4">
    <source>
        <dbReference type="Proteomes" id="UP000019330"/>
    </source>
</evidence>
<dbReference type="STRING" id="1313292.BCO_0032100"/>
<name>W5SWH0_9SPIR</name>
<dbReference type="InterPro" id="IPR027417">
    <property type="entry name" value="P-loop_NTPase"/>
</dbReference>
<dbReference type="Pfam" id="PF13558">
    <property type="entry name" value="SbcC_Walker_B"/>
    <property type="match status" value="1"/>
</dbReference>
<keyword evidence="3" id="KW-0269">Exonuclease</keyword>
<evidence type="ECO:0000313" key="3">
    <source>
        <dbReference type="EMBL" id="AHH11033.1"/>
    </source>
</evidence>
<dbReference type="GO" id="GO:0016887">
    <property type="term" value="F:ATP hydrolysis activity"/>
    <property type="evidence" value="ECO:0007669"/>
    <property type="project" value="InterPro"/>
</dbReference>
<dbReference type="Pfam" id="PF13476">
    <property type="entry name" value="AAA_23"/>
    <property type="match status" value="1"/>
</dbReference>
<feature type="coiled-coil region" evidence="1">
    <location>
        <begin position="361"/>
        <end position="388"/>
    </location>
</feature>
<gene>
    <name evidence="3" type="ORF">BCO_0032100</name>
</gene>
<proteinExistence type="predicted"/>
<dbReference type="OrthoDB" id="9795626at2"/>
<dbReference type="EC" id="3.1.11.-" evidence="3"/>
<keyword evidence="3" id="KW-0378">Hydrolase</keyword>
<accession>W5SWH0</accession>
<dbReference type="EMBL" id="CP005745">
    <property type="protein sequence ID" value="AHH11033.1"/>
    <property type="molecule type" value="Genomic_DNA"/>
</dbReference>
<dbReference type="SUPFAM" id="SSF52540">
    <property type="entry name" value="P-loop containing nucleoside triphosphate hydrolases"/>
    <property type="match status" value="1"/>
</dbReference>
<dbReference type="PANTHER" id="PTHR32114:SF2">
    <property type="entry name" value="ABC TRANSPORTER ABCH.3"/>
    <property type="match status" value="1"/>
</dbReference>
<sequence>MRINKLVFKNIASYKGEYEINFDISVLKRSGIFLISGSTGAGKSTILDCITLALYARVYRLDKNIADSISKGFDSAYVKLTFTVSEKVYESFIELTIRQKETPKSMVLSCISDGNLIETKENVLAYIKSLCRLDFEQFCQTVILPQGNFQEFLTSKPKNKTAIIDNIFNLKKYDDIEIFLKKELELTKFNIEKLKFLDTEEKNRFSINKKRLNELTDFLSSIDVEDVRENLDNVYKLIIICEKIIKSNQNYLDIRHRIDNLELELSLKIGGKKRLDHEYTLQKELQSELDKKMEFYNSDNFLDLKHFVKKQSELLNDKNRFLLEFLSIQRNLEELKYLDLDSFNFDYVKKLYYENVVLYEMDFDEEAYDRLLVKEKQLEEQKNKLLVEQRKKNVEIKSITTEKTKFDFDKYIYYEALKLLKGFYEELILRYKNRLELLLKSNDSSSSKVTDINIKIGLYEEFLEYLNSNKQSVQRDIENLKHHQSAYKVYQGKEKLKINNLNALLEINSKIQILQSKLDALKLDILHNKENKIRWEGCILNFKKNNAEILKRIGKNLFHKYIDYSDKDSVLIFESKLKEVANLRLMLNDLNSKISLKKTEIKENLDKIKNLLSSTNLKISLSDPDLLESEFKKILSSKRDIENDHVKLKLSLDSISNAKLKLESQIEIMRQTILGFEIELKDELANFNSSFLDFKSLMINDHCIKDSIFLVNFLNPSKNSLKHFVDLKSDFMSQIEILSKSISRYEATFSSLQALKAELDVQELNLENIKHELSNVSERNDKLDILKKVVTVSPSLKYYVQSFLIDEILIISNKKYLNIILPDFELELNTDSKDFNFLIRSKKDGNMTRSVKTLSGGEKFLVSLSLSLALSDMIRDSELKMEAFFLDEGFGNLDEETLKMVIPKISDLQRVDGRQIGIISHVSYLKEEIKTQIVVSKISSISNITIESF</sequence>
<dbReference type="Gene3D" id="3.40.50.300">
    <property type="entry name" value="P-loop containing nucleotide triphosphate hydrolases"/>
    <property type="match status" value="2"/>
</dbReference>
<evidence type="ECO:0000256" key="1">
    <source>
        <dbReference type="SAM" id="Coils"/>
    </source>
</evidence>
<dbReference type="HOGENOM" id="CLU_013558_0_0_12"/>
<dbReference type="RefSeq" id="WP_025408394.1">
    <property type="nucleotide sequence ID" value="NZ_CP005745.1"/>
</dbReference>
<feature type="coiled-coil region" evidence="1">
    <location>
        <begin position="752"/>
        <end position="786"/>
    </location>
</feature>
<organism evidence="3 4">
    <name type="scientific">Borrelia coriaceae ATCC 43381</name>
    <dbReference type="NCBI Taxonomy" id="1408429"/>
    <lineage>
        <taxon>Bacteria</taxon>
        <taxon>Pseudomonadati</taxon>
        <taxon>Spirochaetota</taxon>
        <taxon>Spirochaetia</taxon>
        <taxon>Spirochaetales</taxon>
        <taxon>Borreliaceae</taxon>
        <taxon>Borrelia</taxon>
    </lineage>
</organism>